<dbReference type="AlphaFoldDB" id="A0A8S1KWA5"/>
<dbReference type="OMA" id="CICADIN"/>
<dbReference type="PANTHER" id="PTHR11136">
    <property type="entry name" value="FOLYLPOLYGLUTAMATE SYNTHASE-RELATED"/>
    <property type="match status" value="1"/>
</dbReference>
<protein>
    <recommendedName>
        <fullName evidence="5">Mur ligase C-terminal domain-containing protein</fullName>
    </recommendedName>
</protein>
<evidence type="ECO:0000256" key="2">
    <source>
        <dbReference type="ARBA" id="ARBA00022598"/>
    </source>
</evidence>
<dbReference type="GO" id="GO:0005739">
    <property type="term" value="C:mitochondrion"/>
    <property type="evidence" value="ECO:0007669"/>
    <property type="project" value="TreeGrafter"/>
</dbReference>
<accession>A0A8S1KWA5</accession>
<keyword evidence="7" id="KW-1185">Reference proteome</keyword>
<organism evidence="6 7">
    <name type="scientific">Paramecium primaurelia</name>
    <dbReference type="NCBI Taxonomy" id="5886"/>
    <lineage>
        <taxon>Eukaryota</taxon>
        <taxon>Sar</taxon>
        <taxon>Alveolata</taxon>
        <taxon>Ciliophora</taxon>
        <taxon>Intramacronucleata</taxon>
        <taxon>Oligohymenophorea</taxon>
        <taxon>Peniculida</taxon>
        <taxon>Parameciidae</taxon>
        <taxon>Paramecium</taxon>
    </lineage>
</organism>
<evidence type="ECO:0000259" key="5">
    <source>
        <dbReference type="Pfam" id="PF02875"/>
    </source>
</evidence>
<dbReference type="GO" id="GO:0005829">
    <property type="term" value="C:cytosol"/>
    <property type="evidence" value="ECO:0007669"/>
    <property type="project" value="TreeGrafter"/>
</dbReference>
<dbReference type="Pfam" id="PF02875">
    <property type="entry name" value="Mur_ligase_C"/>
    <property type="match status" value="1"/>
</dbReference>
<dbReference type="GO" id="GO:0008841">
    <property type="term" value="F:dihydrofolate synthase activity"/>
    <property type="evidence" value="ECO:0007669"/>
    <property type="project" value="TreeGrafter"/>
</dbReference>
<keyword evidence="2" id="KW-0436">Ligase</keyword>
<evidence type="ECO:0000256" key="1">
    <source>
        <dbReference type="ARBA" id="ARBA00008276"/>
    </source>
</evidence>
<sequence>MEKDLSHLKCANQCNQLNHVVVLHHLIYQVLEKELKYIYQQNEVDNQMISEEYVQEHLNDFFNLAERNNLELTFFEYVTCLALKYFNDMNLKYVSWETGLGGRMDSTNIISSPLISIITTIGYDHMHILGNTLELIAKEKAGIIKQNCPVVIGPKSKPYEIFIKEAQQKNADLTIVQGEFQDFNDENNAIVMAASKILMEKYQFKLNNFEEVLKIKQPCRLEQFNIQNDKGDNIKVYLDVGHNEQAIKSVLDLLKDQKIICIYGASNDKDITSCLQLLKQNCHQVYMVQAKNNRAFQIKQLLGSNEINILYDGDISKTTFEIVNKVCQNDQIILVIGSFYIMDEVRMILKICQTQCDFK</sequence>
<reference evidence="6" key="1">
    <citation type="submission" date="2021-01" db="EMBL/GenBank/DDBJ databases">
        <authorList>
            <consortium name="Genoscope - CEA"/>
            <person name="William W."/>
        </authorList>
    </citation>
    <scope>NUCLEOTIDE SEQUENCE</scope>
</reference>
<gene>
    <name evidence="6" type="ORF">PPRIM_AZ9-3.1.T0280225</name>
</gene>
<keyword evidence="3" id="KW-0547">Nucleotide-binding</keyword>
<comment type="similarity">
    <text evidence="1">Belongs to the folylpolyglutamate synthase family.</text>
</comment>
<comment type="caution">
    <text evidence="6">The sequence shown here is derived from an EMBL/GenBank/DDBJ whole genome shotgun (WGS) entry which is preliminary data.</text>
</comment>
<proteinExistence type="inferred from homology"/>
<dbReference type="GO" id="GO:0004326">
    <property type="term" value="F:tetrahydrofolylpolyglutamate synthase activity"/>
    <property type="evidence" value="ECO:0007669"/>
    <property type="project" value="InterPro"/>
</dbReference>
<keyword evidence="4" id="KW-0067">ATP-binding</keyword>
<dbReference type="Proteomes" id="UP000688137">
    <property type="component" value="Unassembled WGS sequence"/>
</dbReference>
<dbReference type="InterPro" id="IPR001645">
    <property type="entry name" value="Folylpolyglutamate_synth"/>
</dbReference>
<evidence type="ECO:0000256" key="3">
    <source>
        <dbReference type="ARBA" id="ARBA00022741"/>
    </source>
</evidence>
<dbReference type="GO" id="GO:0005524">
    <property type="term" value="F:ATP binding"/>
    <property type="evidence" value="ECO:0007669"/>
    <property type="project" value="UniProtKB-KW"/>
</dbReference>
<dbReference type="PANTHER" id="PTHR11136:SF0">
    <property type="entry name" value="DIHYDROFOLATE SYNTHETASE-RELATED"/>
    <property type="match status" value="1"/>
</dbReference>
<evidence type="ECO:0000256" key="4">
    <source>
        <dbReference type="ARBA" id="ARBA00022840"/>
    </source>
</evidence>
<dbReference type="InterPro" id="IPR004101">
    <property type="entry name" value="Mur_ligase_C"/>
</dbReference>
<dbReference type="EMBL" id="CAJJDM010000027">
    <property type="protein sequence ID" value="CAD8059087.1"/>
    <property type="molecule type" value="Genomic_DNA"/>
</dbReference>
<evidence type="ECO:0000313" key="7">
    <source>
        <dbReference type="Proteomes" id="UP000688137"/>
    </source>
</evidence>
<name>A0A8S1KWA5_PARPR</name>
<evidence type="ECO:0000313" key="6">
    <source>
        <dbReference type="EMBL" id="CAD8059087.1"/>
    </source>
</evidence>
<feature type="domain" description="Mur ligase C-terminal" evidence="5">
    <location>
        <begin position="230"/>
        <end position="339"/>
    </location>
</feature>